<evidence type="ECO:0000313" key="2">
    <source>
        <dbReference type="Proteomes" id="UP000238493"/>
    </source>
</evidence>
<gene>
    <name evidence="1" type="ORF">C3731_20610</name>
</gene>
<name>A0A2S7IUL6_9HYPH</name>
<evidence type="ECO:0000313" key="1">
    <source>
        <dbReference type="EMBL" id="PQA71692.1"/>
    </source>
</evidence>
<dbReference type="Proteomes" id="UP000238493">
    <property type="component" value="Unassembled WGS sequence"/>
</dbReference>
<comment type="caution">
    <text evidence="1">The sequence shown here is derived from an EMBL/GenBank/DDBJ whole genome shotgun (WGS) entry which is preliminary data.</text>
</comment>
<protein>
    <submittedName>
        <fullName evidence="1">Uncharacterized protein</fullName>
    </submittedName>
</protein>
<dbReference type="EMBL" id="PTRC01000051">
    <property type="protein sequence ID" value="PQA71692.1"/>
    <property type="molecule type" value="Genomic_DNA"/>
</dbReference>
<proteinExistence type="predicted"/>
<dbReference type="AlphaFoldDB" id="A0A2S7IUL6"/>
<dbReference type="RefSeq" id="WP_104757467.1">
    <property type="nucleotide sequence ID" value="NZ_PTRC01000051.1"/>
</dbReference>
<accession>A0A2S7IUL6</accession>
<keyword evidence="2" id="KW-1185">Reference proteome</keyword>
<reference evidence="1 2" key="1">
    <citation type="submission" date="2018-02" db="EMBL/GenBank/DDBJ databases">
        <title>Draft genome sequence of Ochrobactrum oryzae found in Brazil.</title>
        <authorList>
            <person name="Cerdeira L."/>
            <person name="Andrade F."/>
            <person name="Zacariotto T."/>
            <person name="Barbosa B."/>
            <person name="Santos S."/>
            <person name="Cassetari V."/>
            <person name="Lincopan N."/>
        </authorList>
    </citation>
    <scope>NUCLEOTIDE SEQUENCE [LARGE SCALE GENOMIC DNA]</scope>
    <source>
        <strain evidence="1 2">OA447</strain>
    </source>
</reference>
<organism evidence="1 2">
    <name type="scientific">Brucella oryzae</name>
    <dbReference type="NCBI Taxonomy" id="335286"/>
    <lineage>
        <taxon>Bacteria</taxon>
        <taxon>Pseudomonadati</taxon>
        <taxon>Pseudomonadota</taxon>
        <taxon>Alphaproteobacteria</taxon>
        <taxon>Hyphomicrobiales</taxon>
        <taxon>Brucellaceae</taxon>
        <taxon>Brucella/Ochrobactrum group</taxon>
        <taxon>Brucella</taxon>
    </lineage>
</organism>
<sequence>MTEQRIDAHIYVDRLRQIQGKGDTELQHVHADDVLCDLLKRLGFEAVVDEFEKVDKWYA</sequence>